<name>A0ABY2J464_9MICO</name>
<organism evidence="2 3">
    <name type="scientific">Cryobacterium sinapicolor</name>
    <dbReference type="NCBI Taxonomy" id="1259236"/>
    <lineage>
        <taxon>Bacteria</taxon>
        <taxon>Bacillati</taxon>
        <taxon>Actinomycetota</taxon>
        <taxon>Actinomycetes</taxon>
        <taxon>Micrococcales</taxon>
        <taxon>Microbacteriaceae</taxon>
        <taxon>Cryobacterium</taxon>
    </lineage>
</organism>
<dbReference type="PANTHER" id="PTHR33055:SF3">
    <property type="entry name" value="PUTATIVE TRANSPOSASE FOR IS117-RELATED"/>
    <property type="match status" value="1"/>
</dbReference>
<reference evidence="2 3" key="1">
    <citation type="submission" date="2019-03" db="EMBL/GenBank/DDBJ databases">
        <title>Genomics of glacier-inhabiting Cryobacterium strains.</title>
        <authorList>
            <person name="Liu Q."/>
            <person name="Xin Y.-H."/>
        </authorList>
    </citation>
    <scope>NUCLEOTIDE SEQUENCE [LARGE SCALE GENOMIC DNA]</scope>
    <source>
        <strain evidence="2 3">TMT1-23-1</strain>
    </source>
</reference>
<accession>A0ABY2J464</accession>
<keyword evidence="3" id="KW-1185">Reference proteome</keyword>
<gene>
    <name evidence="2" type="ORF">E3T28_08775</name>
</gene>
<evidence type="ECO:0000313" key="2">
    <source>
        <dbReference type="EMBL" id="TFC99722.1"/>
    </source>
</evidence>
<sequence>MIENYDSVDVFIGVDVGKGEHHAVALDRAGKQLFDKALPNDEAKLRELIGQLKRHGQVLFVVDQPATIGALPIAVAQAEDVLVGYLPGLAMRRIADLHAGEAKTDARDAAIIAQAARSLPHALRSLQLADEQVAELSMLCGFDDDVVGQITATSNRTRGLLTQIHPALERVLGPHLDHPAVLDLLQRYPTPAAMKAAGPTRLGNRLLKLAPRMGRRLADEITRALGEQTVVVTGTNATSVVLPKLAEQLAALRRQRDE</sequence>
<proteinExistence type="predicted"/>
<dbReference type="Pfam" id="PF01548">
    <property type="entry name" value="DEDD_Tnp_IS110"/>
    <property type="match status" value="1"/>
</dbReference>
<dbReference type="PANTHER" id="PTHR33055">
    <property type="entry name" value="TRANSPOSASE FOR INSERTION SEQUENCE ELEMENT IS1111A"/>
    <property type="match status" value="1"/>
</dbReference>
<evidence type="ECO:0000259" key="1">
    <source>
        <dbReference type="Pfam" id="PF01548"/>
    </source>
</evidence>
<feature type="domain" description="Transposase IS110-like N-terminal" evidence="1">
    <location>
        <begin position="12"/>
        <end position="166"/>
    </location>
</feature>
<dbReference type="InterPro" id="IPR002525">
    <property type="entry name" value="Transp_IS110-like_N"/>
</dbReference>
<dbReference type="InterPro" id="IPR047650">
    <property type="entry name" value="Transpos_IS110"/>
</dbReference>
<dbReference type="EMBL" id="SOGQ01000044">
    <property type="protein sequence ID" value="TFC99722.1"/>
    <property type="molecule type" value="Genomic_DNA"/>
</dbReference>
<dbReference type="RefSeq" id="WP_134429852.1">
    <property type="nucleotide sequence ID" value="NZ_SOGQ01000044.1"/>
</dbReference>
<comment type="caution">
    <text evidence="2">The sequence shown here is derived from an EMBL/GenBank/DDBJ whole genome shotgun (WGS) entry which is preliminary data.</text>
</comment>
<evidence type="ECO:0000313" key="3">
    <source>
        <dbReference type="Proteomes" id="UP000297853"/>
    </source>
</evidence>
<dbReference type="Proteomes" id="UP000297853">
    <property type="component" value="Unassembled WGS sequence"/>
</dbReference>
<protein>
    <submittedName>
        <fullName evidence="2">IS110 family transposase</fullName>
    </submittedName>
</protein>
<feature type="non-terminal residue" evidence="2">
    <location>
        <position position="258"/>
    </location>
</feature>